<accession>A0A0F9NHJ0</accession>
<dbReference type="AlphaFoldDB" id="A0A0F9NHJ0"/>
<dbReference type="EMBL" id="LAZR01004140">
    <property type="protein sequence ID" value="KKN11397.1"/>
    <property type="molecule type" value="Genomic_DNA"/>
</dbReference>
<organism evidence="1">
    <name type="scientific">marine sediment metagenome</name>
    <dbReference type="NCBI Taxonomy" id="412755"/>
    <lineage>
        <taxon>unclassified sequences</taxon>
        <taxon>metagenomes</taxon>
        <taxon>ecological metagenomes</taxon>
    </lineage>
</organism>
<protein>
    <submittedName>
        <fullName evidence="1">Uncharacterized protein</fullName>
    </submittedName>
</protein>
<proteinExistence type="predicted"/>
<reference evidence="1" key="1">
    <citation type="journal article" date="2015" name="Nature">
        <title>Complex archaea that bridge the gap between prokaryotes and eukaryotes.</title>
        <authorList>
            <person name="Spang A."/>
            <person name="Saw J.H."/>
            <person name="Jorgensen S.L."/>
            <person name="Zaremba-Niedzwiedzka K."/>
            <person name="Martijn J."/>
            <person name="Lind A.E."/>
            <person name="van Eijk R."/>
            <person name="Schleper C."/>
            <person name="Guy L."/>
            <person name="Ettema T.J."/>
        </authorList>
    </citation>
    <scope>NUCLEOTIDE SEQUENCE</scope>
</reference>
<sequence>MLLGRLKQIARFVEGKHGHNPMRPFIKSGTKNE</sequence>
<evidence type="ECO:0000313" key="1">
    <source>
        <dbReference type="EMBL" id="KKN11397.1"/>
    </source>
</evidence>
<gene>
    <name evidence="1" type="ORF">LCGC14_1026790</name>
</gene>
<name>A0A0F9NHJ0_9ZZZZ</name>
<comment type="caution">
    <text evidence="1">The sequence shown here is derived from an EMBL/GenBank/DDBJ whole genome shotgun (WGS) entry which is preliminary data.</text>
</comment>